<dbReference type="EMBL" id="BBIO01000019">
    <property type="protein sequence ID" value="GAK46478.1"/>
    <property type="molecule type" value="Genomic_DNA"/>
</dbReference>
<feature type="transmembrane region" description="Helical" evidence="1">
    <location>
        <begin position="42"/>
        <end position="63"/>
    </location>
</feature>
<evidence type="ECO:0000313" key="2">
    <source>
        <dbReference type="EMBL" id="GAK46478.1"/>
    </source>
</evidence>
<dbReference type="RefSeq" id="WP_045449081.1">
    <property type="nucleotide sequence ID" value="NZ_BBIO01000019.1"/>
</dbReference>
<gene>
    <name evidence="2" type="ORF">M2A_2977</name>
</gene>
<keyword evidence="1" id="KW-0812">Transmembrane</keyword>
<proteinExistence type="predicted"/>
<dbReference type="AlphaFoldDB" id="A0A081BEL0"/>
<keyword evidence="1" id="KW-1133">Transmembrane helix</keyword>
<feature type="transmembrane region" description="Helical" evidence="1">
    <location>
        <begin position="83"/>
        <end position="100"/>
    </location>
</feature>
<name>A0A081BEL0_9HYPH</name>
<keyword evidence="3" id="KW-1185">Reference proteome</keyword>
<comment type="caution">
    <text evidence="2">The sequence shown here is derived from an EMBL/GenBank/DDBJ whole genome shotgun (WGS) entry which is preliminary data.</text>
</comment>
<evidence type="ECO:0000256" key="1">
    <source>
        <dbReference type="SAM" id="Phobius"/>
    </source>
</evidence>
<evidence type="ECO:0000313" key="3">
    <source>
        <dbReference type="Proteomes" id="UP000028702"/>
    </source>
</evidence>
<organism evidence="2 3">
    <name type="scientific">Tepidicaulis marinus</name>
    <dbReference type="NCBI Taxonomy" id="1333998"/>
    <lineage>
        <taxon>Bacteria</taxon>
        <taxon>Pseudomonadati</taxon>
        <taxon>Pseudomonadota</taxon>
        <taxon>Alphaproteobacteria</taxon>
        <taxon>Hyphomicrobiales</taxon>
        <taxon>Parvibaculaceae</taxon>
        <taxon>Tepidicaulis</taxon>
    </lineage>
</organism>
<feature type="transmembrane region" description="Helical" evidence="1">
    <location>
        <begin position="12"/>
        <end position="35"/>
    </location>
</feature>
<accession>A0A081BEL0</accession>
<reference evidence="2 3" key="1">
    <citation type="submission" date="2014-07" db="EMBL/GenBank/DDBJ databases">
        <title>Tepidicaulis marinum gen. nov., sp. nov., a novel marine bacterium denitrifying nitrate to nitrous oxide strictly under microaerobic conditions.</title>
        <authorList>
            <person name="Takeuchi M."/>
            <person name="Yamagishi T."/>
            <person name="Kamagata Y."/>
            <person name="Oshima K."/>
            <person name="Hattori M."/>
            <person name="Katayama T."/>
            <person name="Hanada S."/>
            <person name="Tamaki H."/>
            <person name="Marumo K."/>
            <person name="Maeda H."/>
            <person name="Nedachi M."/>
            <person name="Iwasaki W."/>
            <person name="Suwa Y."/>
            <person name="Sakata S."/>
        </authorList>
    </citation>
    <scope>NUCLEOTIDE SEQUENCE [LARGE SCALE GENOMIC DNA]</scope>
    <source>
        <strain evidence="2 3">MA2</strain>
    </source>
</reference>
<keyword evidence="1" id="KW-0472">Membrane</keyword>
<dbReference type="Proteomes" id="UP000028702">
    <property type="component" value="Unassembled WGS sequence"/>
</dbReference>
<dbReference type="STRING" id="1333998.M2A_2977"/>
<sequence>MNNEYVAQALSLFQQGFDTVNSIQGLIIAALAAYLMKRYNQILVWTLVATIAHEAVNVGRRIMADAPNPLPNLADVDGDLKLIGIRFLGYLIAISILYIVKRIVLRG</sequence>
<protein>
    <submittedName>
        <fullName evidence="2">Conserved protein</fullName>
    </submittedName>
</protein>